<dbReference type="Gene3D" id="3.60.10.10">
    <property type="entry name" value="Endonuclease/exonuclease/phosphatase"/>
    <property type="match status" value="1"/>
</dbReference>
<evidence type="ECO:0000313" key="2">
    <source>
        <dbReference type="EMBL" id="KAK0146682.1"/>
    </source>
</evidence>
<sequence length="506" mass="58009">MDNKASDRPERRTAIISRELKRFQIDIAALSVTRLADDGQLKEEKGGYTFFWKGKPANEPRIHGVGFAIKNSLINHLYELPVGINERLMTMRLMLASSQMATVISAYAPTLDAQDKEDKIILLGDFNARVGRNHHLWRGTLGKEGVGNTNSNGTLLLTKCSEHNLVIINTLFRQKNTFKTSWMHPRSKLWHLIDYVIVRTKDRCDVLNTRAMTSADDCWTDHRLIRSIMSIHLMRKRRMQKRKSRPKFNIERLGDPTYQQQLQAALSADLPKQYPTDAEKHWGRLSSTIINCSKSILGHKKRKHQDWYDENNTEIQQLLAIKQQTFITWQNNINCKFKRAAHAKAKAAAQLNIRRLKNQWWTKKALEIQQLADSGDTRGFFDATRVVYGPSYRCLTPLRSKDGLTLLKDKEAIANRWKEHYEDLLNRDTTPEMEALEKLPQQPINESMGEPPSLEEVQDAIRKMKNNKAAGPDGIPAEVLKEGGPDLLKHIHASQNMGTRENSCTT</sequence>
<dbReference type="Pfam" id="PF14529">
    <property type="entry name" value="Exo_endo_phos_2"/>
    <property type="match status" value="1"/>
</dbReference>
<comment type="caution">
    <text evidence="2">The sequence shown here is derived from an EMBL/GenBank/DDBJ whole genome shotgun (WGS) entry which is preliminary data.</text>
</comment>
<name>A0AA47MU83_MERPO</name>
<dbReference type="InterPro" id="IPR036691">
    <property type="entry name" value="Endo/exonu/phosph_ase_sf"/>
</dbReference>
<dbReference type="AlphaFoldDB" id="A0AA47MU83"/>
<gene>
    <name evidence="2" type="primary">CFDP2_17</name>
    <name evidence="2" type="ORF">N1851_013965</name>
</gene>
<accession>A0AA47MU83</accession>
<organism evidence="2 3">
    <name type="scientific">Merluccius polli</name>
    <name type="common">Benguela hake</name>
    <name type="synonym">Merluccius cadenati</name>
    <dbReference type="NCBI Taxonomy" id="89951"/>
    <lineage>
        <taxon>Eukaryota</taxon>
        <taxon>Metazoa</taxon>
        <taxon>Chordata</taxon>
        <taxon>Craniata</taxon>
        <taxon>Vertebrata</taxon>
        <taxon>Euteleostomi</taxon>
        <taxon>Actinopterygii</taxon>
        <taxon>Neopterygii</taxon>
        <taxon>Teleostei</taxon>
        <taxon>Neoteleostei</taxon>
        <taxon>Acanthomorphata</taxon>
        <taxon>Zeiogadaria</taxon>
        <taxon>Gadariae</taxon>
        <taxon>Gadiformes</taxon>
        <taxon>Gadoidei</taxon>
        <taxon>Merlucciidae</taxon>
        <taxon>Merluccius</taxon>
    </lineage>
</organism>
<evidence type="ECO:0000313" key="3">
    <source>
        <dbReference type="Proteomes" id="UP001174136"/>
    </source>
</evidence>
<proteinExistence type="predicted"/>
<evidence type="ECO:0000259" key="1">
    <source>
        <dbReference type="Pfam" id="PF14529"/>
    </source>
</evidence>
<feature type="domain" description="Endonuclease/exonuclease/phosphatase" evidence="1">
    <location>
        <begin position="105"/>
        <end position="225"/>
    </location>
</feature>
<dbReference type="GO" id="GO:0003824">
    <property type="term" value="F:catalytic activity"/>
    <property type="evidence" value="ECO:0007669"/>
    <property type="project" value="InterPro"/>
</dbReference>
<protein>
    <submittedName>
        <fullName evidence="2">Craniofacial development protein 2</fullName>
    </submittedName>
</protein>
<reference evidence="2" key="1">
    <citation type="journal article" date="2023" name="Front. Mar. Sci.">
        <title>A new Merluccius polli reference genome to investigate the effects of global change in West African waters.</title>
        <authorList>
            <person name="Mateo J.L."/>
            <person name="Blanco-Fernandez C."/>
            <person name="Garcia-Vazquez E."/>
            <person name="Machado-Schiaffino G."/>
        </authorList>
    </citation>
    <scope>NUCLEOTIDE SEQUENCE</scope>
    <source>
        <strain evidence="2">C29</strain>
        <tissue evidence="2">Fin</tissue>
    </source>
</reference>
<dbReference type="InterPro" id="IPR027124">
    <property type="entry name" value="Swc5/CFDP1/2"/>
</dbReference>
<dbReference type="SUPFAM" id="SSF56219">
    <property type="entry name" value="DNase I-like"/>
    <property type="match status" value="1"/>
</dbReference>
<dbReference type="EMBL" id="JAOPHQ010002561">
    <property type="protein sequence ID" value="KAK0146682.1"/>
    <property type="molecule type" value="Genomic_DNA"/>
</dbReference>
<dbReference type="PANTHER" id="PTHR23227">
    <property type="entry name" value="BUCENTAUR RELATED"/>
    <property type="match status" value="1"/>
</dbReference>
<dbReference type="InterPro" id="IPR005135">
    <property type="entry name" value="Endo/exonuclease/phosphatase"/>
</dbReference>
<dbReference type="Proteomes" id="UP001174136">
    <property type="component" value="Unassembled WGS sequence"/>
</dbReference>
<keyword evidence="3" id="KW-1185">Reference proteome</keyword>
<dbReference type="PANTHER" id="PTHR23227:SF84">
    <property type="entry name" value="ENDONUCLEASE_EXONUCLEASE_PHOSPHATASE DOMAIN-CONTAINING PROTEIN"/>
    <property type="match status" value="1"/>
</dbReference>